<evidence type="ECO:0000256" key="1">
    <source>
        <dbReference type="SAM" id="MobiDB-lite"/>
    </source>
</evidence>
<protein>
    <submittedName>
        <fullName evidence="2">Uncharacterized protein</fullName>
    </submittedName>
</protein>
<dbReference type="AlphaFoldDB" id="A0A1A8XSL7"/>
<feature type="region of interest" description="Disordered" evidence="1">
    <location>
        <begin position="220"/>
        <end position="239"/>
    </location>
</feature>
<evidence type="ECO:0000313" key="2">
    <source>
        <dbReference type="EMBL" id="SBT08094.1"/>
    </source>
</evidence>
<organism evidence="2 3">
    <name type="scientific">Candidatus Accumulibacter aalborgensis</name>
    <dbReference type="NCBI Taxonomy" id="1860102"/>
    <lineage>
        <taxon>Bacteria</taxon>
        <taxon>Pseudomonadati</taxon>
        <taxon>Pseudomonadota</taxon>
        <taxon>Betaproteobacteria</taxon>
        <taxon>Candidatus Accumulibacter</taxon>
    </lineage>
</organism>
<name>A0A1A8XSL7_9PROT</name>
<reference evidence="2 3" key="1">
    <citation type="submission" date="2016-06" db="EMBL/GenBank/DDBJ databases">
        <authorList>
            <person name="Kjaerup R.B."/>
            <person name="Dalgaard T.S."/>
            <person name="Juul-Madsen H.R."/>
        </authorList>
    </citation>
    <scope>NUCLEOTIDE SEQUENCE [LARGE SCALE GENOMIC DNA]</scope>
    <source>
        <strain evidence="2">3</strain>
    </source>
</reference>
<accession>A0A1A8XSL7</accession>
<dbReference type="EMBL" id="FLQX01000130">
    <property type="protein sequence ID" value="SBT08094.1"/>
    <property type="molecule type" value="Genomic_DNA"/>
</dbReference>
<sequence>MVEIPKRRSHDELRHDAQCILRRSFSVWPDKFLRDEIADLMSGGWSRDKLQQEECRKWRKIAIEAEINGWLLVSIEKQEPITRLKKTGEFAEIFGMPARVAIPRTTQPVAKCYIFRQPCADWLKERGINPSEEVLEWLRIGGIIFGQTAATQANDCPAEDEKKATSIYSDIQEDCRKVFQELWKIRPDMTITGDGPNGSVQQPEVARFLNGRKKEWIMEQARETAPEHKKKGGRPPKKL</sequence>
<dbReference type="RefSeq" id="WP_186408060.1">
    <property type="nucleotide sequence ID" value="NZ_FLQX01000130.1"/>
</dbReference>
<dbReference type="STRING" id="1860102.ACCAA_520023"/>
<dbReference type="Proteomes" id="UP000199169">
    <property type="component" value="Unassembled WGS sequence"/>
</dbReference>
<proteinExistence type="predicted"/>
<keyword evidence="3" id="KW-1185">Reference proteome</keyword>
<feature type="compositionally biased region" description="Basic residues" evidence="1">
    <location>
        <begin position="228"/>
        <end position="239"/>
    </location>
</feature>
<evidence type="ECO:0000313" key="3">
    <source>
        <dbReference type="Proteomes" id="UP000199169"/>
    </source>
</evidence>
<gene>
    <name evidence="2" type="ORF">ACCAA_520023</name>
</gene>